<keyword evidence="2" id="KW-1185">Reference proteome</keyword>
<dbReference type="STRING" id="1182541.W9YXZ7"/>
<dbReference type="Proteomes" id="UP000019484">
    <property type="component" value="Unassembled WGS sequence"/>
</dbReference>
<evidence type="ECO:0000313" key="1">
    <source>
        <dbReference type="EMBL" id="EXJ94560.1"/>
    </source>
</evidence>
<sequence length="463" mass="52224">MKLEDIQLTLDGGECIPEIVSALVTLKYEKGEKKSRDHRTRRVESFKEPSLKTVDLVLILLAHGLRYGLFKDGATLDKILTAAKARGDRTLRWKHPEYPFIPTMTRPRAGIWILSSPASYEQIWSTIRNMGAAKDLVRLQKDIITIADGGASRALGHGDPRSTRCYNGQEDEALGKHKTKLPTTAIDKRIVQSGNAYRKLTRPDIKLSINGYLIQNSDDVYKVLPPSCLRTFPTGTVPPAYHGFMGTTRPLSFFLSPKPGKENDGNHEWKAVRVRYAVSALRQHRQQWEKTQNGPKDQQSDIYKRFKGKDWVPSTRLLSSSTTRPSSSIQLNDDNSNLDLDGDTLIPDVLDPALFEPFDPDVDDEDEKSCELWDTLESANIKESATSTLAHDEQGEDLTMQSLEMLLTDLQHYLAAMEKEEVDPLNLSPVEFVHYFSRYNIVVNNRIKGGKSAPLENFKGRVE</sequence>
<organism evidence="1 2">
    <name type="scientific">Capronia coronata CBS 617.96</name>
    <dbReference type="NCBI Taxonomy" id="1182541"/>
    <lineage>
        <taxon>Eukaryota</taxon>
        <taxon>Fungi</taxon>
        <taxon>Dikarya</taxon>
        <taxon>Ascomycota</taxon>
        <taxon>Pezizomycotina</taxon>
        <taxon>Eurotiomycetes</taxon>
        <taxon>Chaetothyriomycetidae</taxon>
        <taxon>Chaetothyriales</taxon>
        <taxon>Herpotrichiellaceae</taxon>
        <taxon>Capronia</taxon>
    </lineage>
</organism>
<comment type="caution">
    <text evidence="1">The sequence shown here is derived from an EMBL/GenBank/DDBJ whole genome shotgun (WGS) entry which is preliminary data.</text>
</comment>
<accession>W9YXZ7</accession>
<dbReference type="OrthoDB" id="4369953at2759"/>
<dbReference type="HOGENOM" id="CLU_590502_0_0_1"/>
<protein>
    <submittedName>
        <fullName evidence="1">Uncharacterized protein</fullName>
    </submittedName>
</protein>
<dbReference type="RefSeq" id="XP_007722054.1">
    <property type="nucleotide sequence ID" value="XM_007723864.1"/>
</dbReference>
<dbReference type="EMBL" id="AMWN01000002">
    <property type="protein sequence ID" value="EXJ94560.1"/>
    <property type="molecule type" value="Genomic_DNA"/>
</dbReference>
<evidence type="ECO:0000313" key="2">
    <source>
        <dbReference type="Proteomes" id="UP000019484"/>
    </source>
</evidence>
<name>W9YXZ7_9EURO</name>
<gene>
    <name evidence="1" type="ORF">A1O1_02956</name>
</gene>
<dbReference type="GeneID" id="19157853"/>
<proteinExistence type="predicted"/>
<reference evidence="1 2" key="1">
    <citation type="submission" date="2013-03" db="EMBL/GenBank/DDBJ databases">
        <title>The Genome Sequence of Capronia coronata CBS 617.96.</title>
        <authorList>
            <consortium name="The Broad Institute Genomics Platform"/>
            <person name="Cuomo C."/>
            <person name="de Hoog S."/>
            <person name="Gorbushina A."/>
            <person name="Walker B."/>
            <person name="Young S.K."/>
            <person name="Zeng Q."/>
            <person name="Gargeya S."/>
            <person name="Fitzgerald M."/>
            <person name="Haas B."/>
            <person name="Abouelleil A."/>
            <person name="Allen A.W."/>
            <person name="Alvarado L."/>
            <person name="Arachchi H.M."/>
            <person name="Berlin A.M."/>
            <person name="Chapman S.B."/>
            <person name="Gainer-Dewar J."/>
            <person name="Goldberg J."/>
            <person name="Griggs A."/>
            <person name="Gujja S."/>
            <person name="Hansen M."/>
            <person name="Howarth C."/>
            <person name="Imamovic A."/>
            <person name="Ireland A."/>
            <person name="Larimer J."/>
            <person name="McCowan C."/>
            <person name="Murphy C."/>
            <person name="Pearson M."/>
            <person name="Poon T.W."/>
            <person name="Priest M."/>
            <person name="Roberts A."/>
            <person name="Saif S."/>
            <person name="Shea T."/>
            <person name="Sisk P."/>
            <person name="Sykes S."/>
            <person name="Wortman J."/>
            <person name="Nusbaum C."/>
            <person name="Birren B."/>
        </authorList>
    </citation>
    <scope>NUCLEOTIDE SEQUENCE [LARGE SCALE GENOMIC DNA]</scope>
    <source>
        <strain evidence="1 2">CBS 617.96</strain>
    </source>
</reference>
<dbReference type="AlphaFoldDB" id="W9YXZ7"/>